<organism evidence="2 3">
    <name type="scientific">Mesotoga infera</name>
    <dbReference type="NCBI Taxonomy" id="1236046"/>
    <lineage>
        <taxon>Bacteria</taxon>
        <taxon>Thermotogati</taxon>
        <taxon>Thermotogota</taxon>
        <taxon>Thermotogae</taxon>
        <taxon>Kosmotogales</taxon>
        <taxon>Kosmotogaceae</taxon>
        <taxon>Mesotoga</taxon>
    </lineage>
</organism>
<evidence type="ECO:0000313" key="2">
    <source>
        <dbReference type="EMBL" id="KUK90590.1"/>
    </source>
</evidence>
<proteinExistence type="predicted"/>
<feature type="chain" id="PRO_5007097144" description="DUF3798 domain-containing protein" evidence="1">
    <location>
        <begin position="21"/>
        <end position="391"/>
    </location>
</feature>
<keyword evidence="1" id="KW-0732">Signal</keyword>
<dbReference type="EMBL" id="LGGW01000028">
    <property type="protein sequence ID" value="KUK90590.1"/>
    <property type="molecule type" value="Genomic_DNA"/>
</dbReference>
<dbReference type="InterPro" id="IPR024258">
    <property type="entry name" value="DUF3798"/>
</dbReference>
<name>A0A101I8B0_9BACT</name>
<dbReference type="AlphaFoldDB" id="A0A101I8B0"/>
<dbReference type="Pfam" id="PF12683">
    <property type="entry name" value="DUF3798"/>
    <property type="match status" value="1"/>
</dbReference>
<dbReference type="Gene3D" id="3.40.50.11390">
    <property type="match status" value="1"/>
</dbReference>
<dbReference type="SUPFAM" id="SSF53822">
    <property type="entry name" value="Periplasmic binding protein-like I"/>
    <property type="match status" value="1"/>
</dbReference>
<protein>
    <recommendedName>
        <fullName evidence="4">DUF3798 domain-containing protein</fullName>
    </recommendedName>
</protein>
<accession>A0A101I8B0</accession>
<dbReference type="PATRIC" id="fig|1236046.5.peg.1718"/>
<dbReference type="Proteomes" id="UP000055014">
    <property type="component" value="Unassembled WGS sequence"/>
</dbReference>
<reference evidence="3" key="1">
    <citation type="journal article" date="2015" name="MBio">
        <title>Genome-Resolved Metagenomic Analysis Reveals Roles for Candidate Phyla and Other Microbial Community Members in Biogeochemical Transformations in Oil Reservoirs.</title>
        <authorList>
            <person name="Hu P."/>
            <person name="Tom L."/>
            <person name="Singh A."/>
            <person name="Thomas B.C."/>
            <person name="Baker B.J."/>
            <person name="Piceno Y.M."/>
            <person name="Andersen G.L."/>
            <person name="Banfield J.F."/>
        </authorList>
    </citation>
    <scope>NUCLEOTIDE SEQUENCE [LARGE SCALE GENOMIC DNA]</scope>
</reference>
<comment type="caution">
    <text evidence="2">The sequence shown here is derived from an EMBL/GenBank/DDBJ whole genome shotgun (WGS) entry which is preliminary data.</text>
</comment>
<feature type="signal peptide" evidence="1">
    <location>
        <begin position="1"/>
        <end position="20"/>
    </location>
</feature>
<evidence type="ECO:0008006" key="4">
    <source>
        <dbReference type="Google" id="ProtNLM"/>
    </source>
</evidence>
<evidence type="ECO:0000256" key="1">
    <source>
        <dbReference type="SAM" id="SignalP"/>
    </source>
</evidence>
<sequence length="391" mass="42725">MRKALLVLLVVLVSAAFMFAAEFHIGVVTGTVSQSEDDLRGAEALIKKYGDAASGGMIVHLTYPDNFMSEQETVIAQITGLADDPLMKAIIVNQAIPGTVESFRRIRETRPDILLLAGLPHEDPPMLADAAHLSVNADSLARGYLIIYTAKQLGAEKFMHISFPRHMSYELLSKRRDIMRAACEELGLEFIDMGSPDPVSDVGIAGAQQFILEKVPAWLDEYGPKTAFFCTNDAHTEPLLKRVAELGGYFIEADLPSPLMGYPGALGISFTEEETGNWPAILAKVEEAVVAKGGAGRMGTWAYSLGYTTTAALAEHAKNVIEGKCEVDDFDAIMAAFAEYTPGAAWNGSYYVDAYGIEQENYLLIYQDTYIFGKGYMGITEVEVPEKFLNF</sequence>
<dbReference type="InterPro" id="IPR028082">
    <property type="entry name" value="Peripla_BP_I"/>
</dbReference>
<evidence type="ECO:0000313" key="3">
    <source>
        <dbReference type="Proteomes" id="UP000055014"/>
    </source>
</evidence>
<gene>
    <name evidence="2" type="ORF">XE02_0481</name>
</gene>